<dbReference type="EMBL" id="MZMZ02004161">
    <property type="protein sequence ID" value="RQM19805.1"/>
    <property type="molecule type" value="Genomic_DNA"/>
</dbReference>
<dbReference type="AlphaFoldDB" id="A0A3R7WWF4"/>
<evidence type="ECO:0000313" key="1">
    <source>
        <dbReference type="EMBL" id="RQM19805.1"/>
    </source>
</evidence>
<reference evidence="1" key="1">
    <citation type="submission" date="2018-07" db="EMBL/GenBank/DDBJ databases">
        <title>Annotation of Aphanomyces astaci genome assembly.</title>
        <authorList>
            <person name="Studholme D.J."/>
        </authorList>
    </citation>
    <scope>NUCLEOTIDE SEQUENCE [LARGE SCALE GENOMIC DNA]</scope>
    <source>
        <strain evidence="1">Pc</strain>
    </source>
</reference>
<comment type="caution">
    <text evidence="1">The sequence shown here is derived from an EMBL/GenBank/DDBJ whole genome shotgun (WGS) entry which is preliminary data.</text>
</comment>
<accession>A0A3R7WWF4</accession>
<name>A0A3R7WWF4_APHAT</name>
<gene>
    <name evidence="1" type="ORF">B5M09_011196</name>
</gene>
<keyword evidence="2" id="KW-1185">Reference proteome</keyword>
<protein>
    <submittedName>
        <fullName evidence="1">Uncharacterized protein</fullName>
    </submittedName>
</protein>
<dbReference type="Proteomes" id="UP000284702">
    <property type="component" value="Unassembled WGS sequence"/>
</dbReference>
<evidence type="ECO:0000313" key="2">
    <source>
        <dbReference type="Proteomes" id="UP000284702"/>
    </source>
</evidence>
<proteinExistence type="predicted"/>
<organism evidence="1 2">
    <name type="scientific">Aphanomyces astaci</name>
    <name type="common">Crayfish plague agent</name>
    <dbReference type="NCBI Taxonomy" id="112090"/>
    <lineage>
        <taxon>Eukaryota</taxon>
        <taxon>Sar</taxon>
        <taxon>Stramenopiles</taxon>
        <taxon>Oomycota</taxon>
        <taxon>Saprolegniomycetes</taxon>
        <taxon>Saprolegniales</taxon>
        <taxon>Verrucalvaceae</taxon>
        <taxon>Aphanomyces</taxon>
    </lineage>
</organism>
<sequence>MGKDPYEVTEAEWFAWFRQGYDVDLRALDTLKKRIEVVVVFDMSVQDGDSHIGKMSDGLAAAIRRDRQEG</sequence>